<proteinExistence type="predicted"/>
<evidence type="ECO:0000313" key="1">
    <source>
        <dbReference type="EMBL" id="CUX24134.1"/>
    </source>
</evidence>
<evidence type="ECO:0000313" key="2">
    <source>
        <dbReference type="Proteomes" id="UP000191988"/>
    </source>
</evidence>
<dbReference type="AlphaFoldDB" id="A0A1S7PNF4"/>
<gene>
    <name evidence="1" type="ORF">AGR3A_Cc280008</name>
</gene>
<dbReference type="EMBL" id="FBWK01000021">
    <property type="protein sequence ID" value="CUX24134.1"/>
    <property type="molecule type" value="Genomic_DNA"/>
</dbReference>
<reference evidence="2" key="1">
    <citation type="submission" date="2016-01" db="EMBL/GenBank/DDBJ databases">
        <authorList>
            <person name="Regsiter A."/>
            <person name="william w."/>
        </authorList>
    </citation>
    <scope>NUCLEOTIDE SEQUENCE [LARGE SCALE GENOMIC DNA]</scope>
    <source>
        <strain evidence="2">CFBP 6623</strain>
    </source>
</reference>
<dbReference type="Proteomes" id="UP000191988">
    <property type="component" value="Unassembled WGS sequence"/>
</dbReference>
<sequence>MGLGKEELAAPVGEASVAVICDINVENALQKVTFR</sequence>
<name>A0A1S7PNF4_9HYPH</name>
<accession>A0A1S7PNF4</accession>
<organism evidence="1 2">
    <name type="scientific">Agrobacterium tomkonis CFBP 6623</name>
    <dbReference type="NCBI Taxonomy" id="1183432"/>
    <lineage>
        <taxon>Bacteria</taxon>
        <taxon>Pseudomonadati</taxon>
        <taxon>Pseudomonadota</taxon>
        <taxon>Alphaproteobacteria</taxon>
        <taxon>Hyphomicrobiales</taxon>
        <taxon>Rhizobiaceae</taxon>
        <taxon>Rhizobium/Agrobacterium group</taxon>
        <taxon>Agrobacterium</taxon>
        <taxon>Agrobacterium tumefaciens complex</taxon>
    </lineage>
</organism>
<keyword evidence="2" id="KW-1185">Reference proteome</keyword>
<protein>
    <submittedName>
        <fullName evidence="1">Uncharacterized protein</fullName>
    </submittedName>
</protein>